<reference evidence="1" key="1">
    <citation type="journal article" date="2020" name="Nature">
        <title>Giant virus diversity and host interactions through global metagenomics.</title>
        <authorList>
            <person name="Schulz F."/>
            <person name="Roux S."/>
            <person name="Paez-Espino D."/>
            <person name="Jungbluth S."/>
            <person name="Walsh D.A."/>
            <person name="Denef V.J."/>
            <person name="McMahon K.D."/>
            <person name="Konstantinidis K.T."/>
            <person name="Eloe-Fadrosh E.A."/>
            <person name="Kyrpides N.C."/>
            <person name="Woyke T."/>
        </authorList>
    </citation>
    <scope>NUCLEOTIDE SEQUENCE</scope>
    <source>
        <strain evidence="1">GVMAG-M-3300023179-59</strain>
    </source>
</reference>
<proteinExistence type="predicted"/>
<sequence>MKLNRVFFKTKKVFGFSEMDKNICPKKNFRGKKLAKKSTIFDLQHNRAKCKKNNFGSTA</sequence>
<dbReference type="EMBL" id="MN739851">
    <property type="protein sequence ID" value="QHT74552.1"/>
    <property type="molecule type" value="Genomic_DNA"/>
</dbReference>
<protein>
    <submittedName>
        <fullName evidence="1">Uncharacterized protein</fullName>
    </submittedName>
</protein>
<name>A0A6C0H1Y6_9ZZZZ</name>
<accession>A0A6C0H1Y6</accession>
<dbReference type="AlphaFoldDB" id="A0A6C0H1Y6"/>
<evidence type="ECO:0000313" key="1">
    <source>
        <dbReference type="EMBL" id="QHT74552.1"/>
    </source>
</evidence>
<organism evidence="1">
    <name type="scientific">viral metagenome</name>
    <dbReference type="NCBI Taxonomy" id="1070528"/>
    <lineage>
        <taxon>unclassified sequences</taxon>
        <taxon>metagenomes</taxon>
        <taxon>organismal metagenomes</taxon>
    </lineage>
</organism>